<dbReference type="EMBL" id="CAJVCH010544581">
    <property type="protein sequence ID" value="CAG7827697.1"/>
    <property type="molecule type" value="Genomic_DNA"/>
</dbReference>
<dbReference type="Pfam" id="PF00005">
    <property type="entry name" value="ABC_tran"/>
    <property type="match status" value="1"/>
</dbReference>
<evidence type="ECO:0000313" key="2">
    <source>
        <dbReference type="EMBL" id="CAG7827697.1"/>
    </source>
</evidence>
<keyword evidence="3" id="KW-1185">Reference proteome</keyword>
<comment type="caution">
    <text evidence="2">The sequence shown here is derived from an EMBL/GenBank/DDBJ whole genome shotgun (WGS) entry which is preliminary data.</text>
</comment>
<dbReference type="InterPro" id="IPR003439">
    <property type="entry name" value="ABC_transporter-like_ATP-bd"/>
</dbReference>
<evidence type="ECO:0000259" key="1">
    <source>
        <dbReference type="Pfam" id="PF00005"/>
    </source>
</evidence>
<gene>
    <name evidence="2" type="ORF">AFUS01_LOCUS37670</name>
</gene>
<dbReference type="Proteomes" id="UP000708208">
    <property type="component" value="Unassembled WGS sequence"/>
</dbReference>
<feature type="domain" description="ABC transporter" evidence="1">
    <location>
        <begin position="31"/>
        <end position="124"/>
    </location>
</feature>
<dbReference type="PANTHER" id="PTHR43394">
    <property type="entry name" value="ATP-DEPENDENT PERMEASE MDL1, MITOCHONDRIAL"/>
    <property type="match status" value="1"/>
</dbReference>
<organism evidence="2 3">
    <name type="scientific">Allacma fusca</name>
    <dbReference type="NCBI Taxonomy" id="39272"/>
    <lineage>
        <taxon>Eukaryota</taxon>
        <taxon>Metazoa</taxon>
        <taxon>Ecdysozoa</taxon>
        <taxon>Arthropoda</taxon>
        <taxon>Hexapoda</taxon>
        <taxon>Collembola</taxon>
        <taxon>Symphypleona</taxon>
        <taxon>Sminthuridae</taxon>
        <taxon>Allacma</taxon>
    </lineage>
</organism>
<evidence type="ECO:0000313" key="3">
    <source>
        <dbReference type="Proteomes" id="UP000708208"/>
    </source>
</evidence>
<dbReference type="GO" id="GO:0005743">
    <property type="term" value="C:mitochondrial inner membrane"/>
    <property type="evidence" value="ECO:0007669"/>
    <property type="project" value="TreeGrafter"/>
</dbReference>
<sequence>FFLLQTNCQGSIIYDKTEFHYPTRPEVQIIKGLTFGIEPSLHIGICGPSGSGKSTCIQLILRYYDPTLGRVLLDETDIGALNVDALRSQMAIVSQEPVLFDRTLADNIAYGDNSRDVDMTEIIQAARSA</sequence>
<protein>
    <recommendedName>
        <fullName evidence="1">ABC transporter domain-containing protein</fullName>
    </recommendedName>
</protein>
<feature type="non-terminal residue" evidence="2">
    <location>
        <position position="1"/>
    </location>
</feature>
<dbReference type="InterPro" id="IPR039421">
    <property type="entry name" value="Type_1_exporter"/>
</dbReference>
<dbReference type="GO" id="GO:0015421">
    <property type="term" value="F:ABC-type oligopeptide transporter activity"/>
    <property type="evidence" value="ECO:0007669"/>
    <property type="project" value="TreeGrafter"/>
</dbReference>
<proteinExistence type="predicted"/>
<name>A0A8J2PFL8_9HEXA</name>
<dbReference type="GO" id="GO:0090374">
    <property type="term" value="P:oligopeptide export from mitochondrion"/>
    <property type="evidence" value="ECO:0007669"/>
    <property type="project" value="TreeGrafter"/>
</dbReference>
<dbReference type="PANTHER" id="PTHR43394:SF1">
    <property type="entry name" value="ATP-BINDING CASSETTE SUB-FAMILY B MEMBER 10, MITOCHONDRIAL"/>
    <property type="match status" value="1"/>
</dbReference>
<dbReference type="GO" id="GO:0016887">
    <property type="term" value="F:ATP hydrolysis activity"/>
    <property type="evidence" value="ECO:0007669"/>
    <property type="project" value="InterPro"/>
</dbReference>
<dbReference type="AlphaFoldDB" id="A0A8J2PFL8"/>
<dbReference type="GO" id="GO:0005524">
    <property type="term" value="F:ATP binding"/>
    <property type="evidence" value="ECO:0007669"/>
    <property type="project" value="InterPro"/>
</dbReference>
<feature type="non-terminal residue" evidence="2">
    <location>
        <position position="129"/>
    </location>
</feature>
<accession>A0A8J2PFL8</accession>
<reference evidence="2" key="1">
    <citation type="submission" date="2021-06" db="EMBL/GenBank/DDBJ databases">
        <authorList>
            <person name="Hodson N. C."/>
            <person name="Mongue J. A."/>
            <person name="Jaron S. K."/>
        </authorList>
    </citation>
    <scope>NUCLEOTIDE SEQUENCE</scope>
</reference>
<dbReference type="OrthoDB" id="6500128at2759"/>